<dbReference type="PANTHER" id="PTHR43254:SF3">
    <property type="entry name" value="C-TERMINAL BINDING PROTEIN AN"/>
    <property type="match status" value="1"/>
</dbReference>
<dbReference type="PANTHER" id="PTHR43254">
    <property type="entry name" value="C-TERMINAL BINDING PROTEIN AN-RELATED"/>
    <property type="match status" value="1"/>
</dbReference>
<proteinExistence type="predicted"/>
<protein>
    <recommendedName>
        <fullName evidence="4">D-isomer specific 2-hydroxyacid dehydrogenase catalytic domain-containing protein</fullName>
    </recommendedName>
</protein>
<evidence type="ECO:0000313" key="3">
    <source>
        <dbReference type="Proteomes" id="UP000287651"/>
    </source>
</evidence>
<feature type="region of interest" description="Disordered" evidence="1">
    <location>
        <begin position="126"/>
        <end position="150"/>
    </location>
</feature>
<evidence type="ECO:0000256" key="1">
    <source>
        <dbReference type="SAM" id="MobiDB-lite"/>
    </source>
</evidence>
<comment type="caution">
    <text evidence="2">The sequence shown here is derived from an EMBL/GenBank/DDBJ whole genome shotgun (WGS) entry which is preliminary data.</text>
</comment>
<name>A0A427ATW9_ENSVE</name>
<dbReference type="GO" id="GO:0000226">
    <property type="term" value="P:microtubule cytoskeleton organization"/>
    <property type="evidence" value="ECO:0007669"/>
    <property type="project" value="InterPro"/>
</dbReference>
<reference evidence="2 3" key="1">
    <citation type="journal article" date="2014" name="Agronomy (Basel)">
        <title>A Draft Genome Sequence for Ensete ventricosum, the Drought-Tolerant Tree Against Hunger.</title>
        <authorList>
            <person name="Harrison J."/>
            <person name="Moore K.A."/>
            <person name="Paszkiewicz K."/>
            <person name="Jones T."/>
            <person name="Grant M."/>
            <person name="Ambacheew D."/>
            <person name="Muzemil S."/>
            <person name="Studholme D.J."/>
        </authorList>
    </citation>
    <scope>NUCLEOTIDE SEQUENCE [LARGE SCALE GENOMIC DNA]</scope>
</reference>
<accession>A0A427ATW9</accession>
<dbReference type="Gene3D" id="3.40.50.720">
    <property type="entry name" value="NAD(P)-binding Rossmann-like Domain"/>
    <property type="match status" value="2"/>
</dbReference>
<evidence type="ECO:0008006" key="4">
    <source>
        <dbReference type="Google" id="ProtNLM"/>
    </source>
</evidence>
<dbReference type="AlphaFoldDB" id="A0A427ATW9"/>
<gene>
    <name evidence="2" type="ORF">B296_00006963</name>
</gene>
<dbReference type="InterPro" id="IPR045015">
    <property type="entry name" value="AN-like"/>
</dbReference>
<evidence type="ECO:0000313" key="2">
    <source>
        <dbReference type="EMBL" id="RRT79719.1"/>
    </source>
</evidence>
<sequence>MAADLPLVVSLNCLEDPSLERVALAGAAAVEHVGLSGLSGGRIESAAVVLLHSLVLLPPAAQRRLRPWLLILCLGSADHAVNSALASDLGLRLVHVDANRVEEVADTIMALFLGLLRRIHLLSRLPHRRPPPPGGSDPSRGGCAGAEASC</sequence>
<dbReference type="Proteomes" id="UP000287651">
    <property type="component" value="Unassembled WGS sequence"/>
</dbReference>
<organism evidence="2 3">
    <name type="scientific">Ensete ventricosum</name>
    <name type="common">Abyssinian banana</name>
    <name type="synonym">Musa ensete</name>
    <dbReference type="NCBI Taxonomy" id="4639"/>
    <lineage>
        <taxon>Eukaryota</taxon>
        <taxon>Viridiplantae</taxon>
        <taxon>Streptophyta</taxon>
        <taxon>Embryophyta</taxon>
        <taxon>Tracheophyta</taxon>
        <taxon>Spermatophyta</taxon>
        <taxon>Magnoliopsida</taxon>
        <taxon>Liliopsida</taxon>
        <taxon>Zingiberales</taxon>
        <taxon>Musaceae</taxon>
        <taxon>Ensete</taxon>
    </lineage>
</organism>
<dbReference type="EMBL" id="AMZH03001329">
    <property type="protein sequence ID" value="RRT79719.1"/>
    <property type="molecule type" value="Genomic_DNA"/>
</dbReference>